<sequence length="279" mass="29678">MRRNQSGRYVYGGDDLMSRWHVLARKEWLEMVRSYKLLWVPLVFIMLGISQPLVMKFLPDILAWSGSMPQGMNMAFPELEAGEIMAQMLNQFGTVGLLVLVLSQMSSISGEIHTGTAGAVLVRPVGYGAFVASKWLGAATLTLVSFLCGYGAGWYYTAQLFGPVPVAEGMAAGAGYALWMLFASSVTLLMSSCVRSGAASAGLTLAVVLLLSLVQSWRVPGARYLPSALPADAVAQLMPGARAESFGGAIAVAIVLSIGCAILAVILLQNRNSLLPDGR</sequence>
<feature type="transmembrane region" description="Helical" evidence="1">
    <location>
        <begin position="169"/>
        <end position="190"/>
    </location>
</feature>
<dbReference type="GO" id="GO:0005886">
    <property type="term" value="C:plasma membrane"/>
    <property type="evidence" value="ECO:0007669"/>
    <property type="project" value="UniProtKB-SubCell"/>
</dbReference>
<dbReference type="AlphaFoldDB" id="A0A3A3GYJ6"/>
<keyword evidence="1" id="KW-0812">Transmembrane</keyword>
<feature type="transmembrane region" description="Helical" evidence="1">
    <location>
        <begin position="135"/>
        <end position="157"/>
    </location>
</feature>
<keyword evidence="1" id="KW-1133">Transmembrane helix</keyword>
<feature type="transmembrane region" description="Helical" evidence="1">
    <location>
        <begin position="197"/>
        <end position="217"/>
    </location>
</feature>
<proteinExistence type="predicted"/>
<feature type="transmembrane region" description="Helical" evidence="1">
    <location>
        <begin position="84"/>
        <end position="102"/>
    </location>
</feature>
<feature type="transmembrane region" description="Helical" evidence="1">
    <location>
        <begin position="35"/>
        <end position="54"/>
    </location>
</feature>
<feature type="transmembrane region" description="Helical" evidence="1">
    <location>
        <begin position="246"/>
        <end position="268"/>
    </location>
</feature>
<dbReference type="PANTHER" id="PTHR43471">
    <property type="entry name" value="ABC TRANSPORTER PERMEASE"/>
    <property type="match status" value="1"/>
</dbReference>
<dbReference type="EMBL" id="QYZD01000026">
    <property type="protein sequence ID" value="RJG21235.1"/>
    <property type="molecule type" value="Genomic_DNA"/>
</dbReference>
<reference evidence="2 3" key="1">
    <citation type="submission" date="2018-09" db="EMBL/GenBank/DDBJ databases">
        <title>Paenibacillus SK2017-BO5.</title>
        <authorList>
            <person name="Piskunova J.V."/>
            <person name="Dubiley S.A."/>
            <person name="Severinov K.V."/>
        </authorList>
    </citation>
    <scope>NUCLEOTIDE SEQUENCE [LARGE SCALE GENOMIC DNA]</scope>
    <source>
        <strain evidence="2 3">BO5</strain>
    </source>
</reference>
<gene>
    <name evidence="2" type="ORF">DQX05_22265</name>
</gene>
<dbReference type="Pfam" id="PF12679">
    <property type="entry name" value="ABC2_membrane_2"/>
    <property type="match status" value="1"/>
</dbReference>
<protein>
    <submittedName>
        <fullName evidence="2">ABC transporter permease</fullName>
    </submittedName>
</protein>
<comment type="caution">
    <text evidence="2">The sequence shown here is derived from an EMBL/GenBank/DDBJ whole genome shotgun (WGS) entry which is preliminary data.</text>
</comment>
<dbReference type="OrthoDB" id="4187110at2"/>
<evidence type="ECO:0000313" key="3">
    <source>
        <dbReference type="Proteomes" id="UP000266177"/>
    </source>
</evidence>
<evidence type="ECO:0000256" key="1">
    <source>
        <dbReference type="SAM" id="Phobius"/>
    </source>
</evidence>
<evidence type="ECO:0000313" key="2">
    <source>
        <dbReference type="EMBL" id="RJG21235.1"/>
    </source>
</evidence>
<keyword evidence="1" id="KW-0472">Membrane</keyword>
<name>A0A3A3GYJ6_PANTH</name>
<organism evidence="2 3">
    <name type="scientific">Paenibacillus thiaminolyticus</name>
    <name type="common">Bacillus thiaminolyticus</name>
    <dbReference type="NCBI Taxonomy" id="49283"/>
    <lineage>
        <taxon>Bacteria</taxon>
        <taxon>Bacillati</taxon>
        <taxon>Bacillota</taxon>
        <taxon>Bacilli</taxon>
        <taxon>Bacillales</taxon>
        <taxon>Paenibacillaceae</taxon>
        <taxon>Paenibacillus</taxon>
    </lineage>
</organism>
<dbReference type="Proteomes" id="UP000266177">
    <property type="component" value="Unassembled WGS sequence"/>
</dbReference>
<accession>A0A3A3GYJ6</accession>
<dbReference type="GO" id="GO:0140359">
    <property type="term" value="F:ABC-type transporter activity"/>
    <property type="evidence" value="ECO:0007669"/>
    <property type="project" value="InterPro"/>
</dbReference>